<feature type="transmembrane region" description="Helical" evidence="1">
    <location>
        <begin position="15"/>
        <end position="33"/>
    </location>
</feature>
<evidence type="ECO:0000313" key="2">
    <source>
        <dbReference type="EMBL" id="KAL1506309.1"/>
    </source>
</evidence>
<evidence type="ECO:0000313" key="3">
    <source>
        <dbReference type="Proteomes" id="UP001566132"/>
    </source>
</evidence>
<keyword evidence="1" id="KW-0472">Membrane</keyword>
<keyword evidence="3" id="KW-1185">Reference proteome</keyword>
<reference evidence="2 3" key="1">
    <citation type="submission" date="2024-05" db="EMBL/GenBank/DDBJ databases">
        <title>Genetic variation in Jamaican populations of the coffee berry borer (Hypothenemus hampei).</title>
        <authorList>
            <person name="Errbii M."/>
            <person name="Myrie A."/>
        </authorList>
    </citation>
    <scope>NUCLEOTIDE SEQUENCE [LARGE SCALE GENOMIC DNA]</scope>
    <source>
        <strain evidence="2">JA-Hopewell-2020-01-JO</strain>
        <tissue evidence="2">Whole body</tissue>
    </source>
</reference>
<dbReference type="EMBL" id="JBDJPC010000004">
    <property type="protein sequence ID" value="KAL1506309.1"/>
    <property type="molecule type" value="Genomic_DNA"/>
</dbReference>
<accession>A0ABD1F2Z3</accession>
<gene>
    <name evidence="2" type="ORF">ABEB36_005698</name>
</gene>
<name>A0ABD1F2Z3_HYPHA</name>
<keyword evidence="1" id="KW-1133">Transmembrane helix</keyword>
<protein>
    <submittedName>
        <fullName evidence="2">Uncharacterized protein</fullName>
    </submittedName>
</protein>
<evidence type="ECO:0000256" key="1">
    <source>
        <dbReference type="SAM" id="Phobius"/>
    </source>
</evidence>
<dbReference type="Proteomes" id="UP001566132">
    <property type="component" value="Unassembled WGS sequence"/>
</dbReference>
<comment type="caution">
    <text evidence="2">The sequence shown here is derived from an EMBL/GenBank/DDBJ whole genome shotgun (WGS) entry which is preliminary data.</text>
</comment>
<dbReference type="AlphaFoldDB" id="A0ABD1F2Z3"/>
<proteinExistence type="predicted"/>
<sequence length="125" mass="14046">METNHSPVASENGTIITSITLSQCIMAVIILLIKATKSGWPLRYNPSQRHYLKIPKSVSLTIFNPPLPASCYAGLDECLITFPVYPRHILSDYDRDFVLSRLRFKCQLLIGNSAVRARSLSYNTC</sequence>
<keyword evidence="1" id="KW-0812">Transmembrane</keyword>
<organism evidence="2 3">
    <name type="scientific">Hypothenemus hampei</name>
    <name type="common">Coffee berry borer</name>
    <dbReference type="NCBI Taxonomy" id="57062"/>
    <lineage>
        <taxon>Eukaryota</taxon>
        <taxon>Metazoa</taxon>
        <taxon>Ecdysozoa</taxon>
        <taxon>Arthropoda</taxon>
        <taxon>Hexapoda</taxon>
        <taxon>Insecta</taxon>
        <taxon>Pterygota</taxon>
        <taxon>Neoptera</taxon>
        <taxon>Endopterygota</taxon>
        <taxon>Coleoptera</taxon>
        <taxon>Polyphaga</taxon>
        <taxon>Cucujiformia</taxon>
        <taxon>Curculionidae</taxon>
        <taxon>Scolytinae</taxon>
        <taxon>Hypothenemus</taxon>
    </lineage>
</organism>